<dbReference type="Pfam" id="PF10199">
    <property type="entry name" value="Adaptin_binding"/>
    <property type="match status" value="1"/>
</dbReference>
<dbReference type="Gene3D" id="3.40.50.11960">
    <property type="match status" value="1"/>
</dbReference>
<keyword evidence="4" id="KW-1185">Reference proteome</keyword>
<accession>A0A4T0FHX4</accession>
<dbReference type="OrthoDB" id="10261384at2759"/>
<keyword evidence="1" id="KW-0175">Coiled coil</keyword>
<dbReference type="Proteomes" id="UP000310189">
    <property type="component" value="Unassembled WGS sequence"/>
</dbReference>
<proteinExistence type="predicted"/>
<feature type="coiled-coil region" evidence="1">
    <location>
        <begin position="63"/>
        <end position="90"/>
    </location>
</feature>
<organism evidence="3 4">
    <name type="scientific">Wallemia hederae</name>
    <dbReference type="NCBI Taxonomy" id="1540922"/>
    <lineage>
        <taxon>Eukaryota</taxon>
        <taxon>Fungi</taxon>
        <taxon>Dikarya</taxon>
        <taxon>Basidiomycota</taxon>
        <taxon>Wallemiomycotina</taxon>
        <taxon>Wallemiomycetes</taxon>
        <taxon>Wallemiales</taxon>
        <taxon>Wallemiaceae</taxon>
        <taxon>Wallemia</taxon>
    </lineage>
</organism>
<dbReference type="EMBL" id="SPNW01000049">
    <property type="protein sequence ID" value="TIA87719.1"/>
    <property type="molecule type" value="Genomic_DNA"/>
</dbReference>
<protein>
    <recommendedName>
        <fullName evidence="5">Alpha-and gamma-adaptin-binding protein p34</fullName>
    </recommendedName>
</protein>
<dbReference type="AlphaFoldDB" id="A0A4T0FHX4"/>
<evidence type="ECO:0008006" key="5">
    <source>
        <dbReference type="Google" id="ProtNLM"/>
    </source>
</evidence>
<evidence type="ECO:0000256" key="2">
    <source>
        <dbReference type="SAM" id="MobiDB-lite"/>
    </source>
</evidence>
<reference evidence="3 4" key="1">
    <citation type="submission" date="2019-03" db="EMBL/GenBank/DDBJ databases">
        <title>Sequencing 23 genomes of Wallemia ichthyophaga.</title>
        <authorList>
            <person name="Gostincar C."/>
        </authorList>
    </citation>
    <scope>NUCLEOTIDE SEQUENCE [LARGE SCALE GENOMIC DNA]</scope>
    <source>
        <strain evidence="3 4">EXF-5753</strain>
    </source>
</reference>
<evidence type="ECO:0000313" key="3">
    <source>
        <dbReference type="EMBL" id="TIA87719.1"/>
    </source>
</evidence>
<feature type="region of interest" description="Disordered" evidence="2">
    <location>
        <begin position="142"/>
        <end position="174"/>
    </location>
</feature>
<gene>
    <name evidence="3" type="ORF">E3P99_02997</name>
</gene>
<name>A0A4T0FHX4_9BASI</name>
<sequence>MSLLLLHQPHLSADLLELDIQRDIWKAHNKYYSADVPTQIHSILGVDEVRWDDVAALVILFDKSFELEELEELQEVLDKVQEHSDSIEVKLAVGFNSASNADDDLDAHFIAHDVEYIDANSDEQGGLDRVVDSLSTVMWEGMKPRKEEDTEEGTEQAKLNTANPSNPLNSFDDDFDDLLNADDPGDLSSLLAQLNTMSMKVRSIDNIQERHDMAAKFADDLASFIPSSDQDDQIH</sequence>
<evidence type="ECO:0000256" key="1">
    <source>
        <dbReference type="SAM" id="Coils"/>
    </source>
</evidence>
<evidence type="ECO:0000313" key="4">
    <source>
        <dbReference type="Proteomes" id="UP000310189"/>
    </source>
</evidence>
<comment type="caution">
    <text evidence="3">The sequence shown here is derived from an EMBL/GenBank/DDBJ whole genome shotgun (WGS) entry which is preliminary data.</text>
</comment>